<reference evidence="2 3" key="1">
    <citation type="submission" date="2019-02" db="EMBL/GenBank/DDBJ databases">
        <title>Genomic Encyclopedia of Archaeal and Bacterial Type Strains, Phase II (KMG-II): from individual species to whole genera.</title>
        <authorList>
            <person name="Goeker M."/>
        </authorList>
    </citation>
    <scope>NUCLEOTIDE SEQUENCE [LARGE SCALE GENOMIC DNA]</scope>
    <source>
        <strain evidence="2 3">DSM 18328</strain>
    </source>
</reference>
<gene>
    <name evidence="2" type="ORF">BDK88_4090</name>
</gene>
<keyword evidence="1" id="KW-1133">Transmembrane helix</keyword>
<keyword evidence="1" id="KW-0472">Membrane</keyword>
<dbReference type="AlphaFoldDB" id="A0A482Y3Q0"/>
<evidence type="ECO:0000313" key="2">
    <source>
        <dbReference type="EMBL" id="RZV06133.1"/>
    </source>
</evidence>
<feature type="transmembrane region" description="Helical" evidence="1">
    <location>
        <begin position="176"/>
        <end position="196"/>
    </location>
</feature>
<feature type="transmembrane region" description="Helical" evidence="1">
    <location>
        <begin position="138"/>
        <end position="156"/>
    </location>
</feature>
<evidence type="ECO:0000256" key="1">
    <source>
        <dbReference type="SAM" id="Phobius"/>
    </source>
</evidence>
<sequence>MTDNIFRRTSVLSVDLVALVAVLFHSFSLYIVLLIYWGDMIGEAVQRFCQTVIAAPREEFSPTEPPAMRRNGDPNPFRFLTPKLGTIRPVDGVPPIAVHNLKPAVVGLFTAAPLTAFAIGLTTTFLDPPFTIGSEPTLGILAAGGLAIIVKHGWTFRRFVHSDRPPAKRILPSVRWLGPILMALPIVAVDTVHAGADFDPSTGFTAIAVVLVVGRIAYEICRDSPPTGADSFELSEPTGRPSERFRTDRRAVQIAGAIDGVIPHIEWEMLNIFSRVAALFLVAILGFVGAFIVGPTATVVGIGVALVVAVMSFVLMGIIHFELAFGAMEYWLYDDELVAYDTRLNAVQWRVPLDAIRDVSVKRGFWAEPPGTNAATVTLERSDLAVKQSPYEFYRQTLLYVNTPERVANRLRHQIRHGNKS</sequence>
<accession>A0A482Y3Q0</accession>
<proteinExistence type="predicted"/>
<protein>
    <submittedName>
        <fullName evidence="2">Uncharacterized protein</fullName>
    </submittedName>
</protein>
<feature type="transmembrane region" description="Helical" evidence="1">
    <location>
        <begin position="104"/>
        <end position="126"/>
    </location>
</feature>
<feature type="transmembrane region" description="Helical" evidence="1">
    <location>
        <begin position="16"/>
        <end position="37"/>
    </location>
</feature>
<feature type="transmembrane region" description="Helical" evidence="1">
    <location>
        <begin position="299"/>
        <end position="321"/>
    </location>
</feature>
<organism evidence="2 3">
    <name type="scientific">Natrinema hispanicum</name>
    <dbReference type="NCBI Taxonomy" id="392421"/>
    <lineage>
        <taxon>Archaea</taxon>
        <taxon>Methanobacteriati</taxon>
        <taxon>Methanobacteriota</taxon>
        <taxon>Stenosarchaea group</taxon>
        <taxon>Halobacteria</taxon>
        <taxon>Halobacteriales</taxon>
        <taxon>Natrialbaceae</taxon>
        <taxon>Natrinema</taxon>
    </lineage>
</organism>
<feature type="transmembrane region" description="Helical" evidence="1">
    <location>
        <begin position="272"/>
        <end position="293"/>
    </location>
</feature>
<name>A0A482Y3Q0_9EURY</name>
<dbReference type="EMBL" id="SHMP01000009">
    <property type="protein sequence ID" value="RZV06133.1"/>
    <property type="molecule type" value="Genomic_DNA"/>
</dbReference>
<keyword evidence="1" id="KW-0812">Transmembrane</keyword>
<comment type="caution">
    <text evidence="2">The sequence shown here is derived from an EMBL/GenBank/DDBJ whole genome shotgun (WGS) entry which is preliminary data.</text>
</comment>
<evidence type="ECO:0000313" key="3">
    <source>
        <dbReference type="Proteomes" id="UP000291097"/>
    </source>
</evidence>
<dbReference type="Proteomes" id="UP000291097">
    <property type="component" value="Unassembled WGS sequence"/>
</dbReference>